<dbReference type="EMBL" id="FOAB01000002">
    <property type="protein sequence ID" value="SEK88359.1"/>
    <property type="molecule type" value="Genomic_DNA"/>
</dbReference>
<dbReference type="AlphaFoldDB" id="A0A1H7KNJ0"/>
<sequence length="145" mass="16368">MEEHTPRKSWFKRNWPWVVPVGGCFTIIVIFFVFLGSVVFGVSKAFTNSAPYQDGLLKAQQDEYVVQKLGEPIETNGIMNGSLKFENDEGSVDISIPIKGPDGEARIYIVGTKQNDTWTYSELYVILEETNEQVDLLWGKGSEEN</sequence>
<organism evidence="2 3">
    <name type="scientific">Aquimarina amphilecti</name>
    <dbReference type="NCBI Taxonomy" id="1038014"/>
    <lineage>
        <taxon>Bacteria</taxon>
        <taxon>Pseudomonadati</taxon>
        <taxon>Bacteroidota</taxon>
        <taxon>Flavobacteriia</taxon>
        <taxon>Flavobacteriales</taxon>
        <taxon>Flavobacteriaceae</taxon>
        <taxon>Aquimarina</taxon>
    </lineage>
</organism>
<dbReference type="STRING" id="1038014.SAMN04487910_1383"/>
<dbReference type="OrthoDB" id="1178263at2"/>
<keyword evidence="1" id="KW-0472">Membrane</keyword>
<reference evidence="2 3" key="1">
    <citation type="submission" date="2016-10" db="EMBL/GenBank/DDBJ databases">
        <authorList>
            <person name="de Groot N.N."/>
        </authorList>
    </citation>
    <scope>NUCLEOTIDE SEQUENCE [LARGE SCALE GENOMIC DNA]</scope>
    <source>
        <strain evidence="2 3">DSM 25232</strain>
    </source>
</reference>
<evidence type="ECO:0000256" key="1">
    <source>
        <dbReference type="SAM" id="Phobius"/>
    </source>
</evidence>
<evidence type="ECO:0000313" key="3">
    <source>
        <dbReference type="Proteomes" id="UP000198521"/>
    </source>
</evidence>
<proteinExistence type="predicted"/>
<dbReference type="Pfam" id="PF08695">
    <property type="entry name" value="Coa1"/>
    <property type="match status" value="1"/>
</dbReference>
<dbReference type="RefSeq" id="WP_091406936.1">
    <property type="nucleotide sequence ID" value="NZ_FOAB01000002.1"/>
</dbReference>
<accession>A0A1H7KNJ0</accession>
<dbReference type="InterPro" id="IPR014807">
    <property type="entry name" value="Coa1"/>
</dbReference>
<feature type="transmembrane region" description="Helical" evidence="1">
    <location>
        <begin position="17"/>
        <end position="42"/>
    </location>
</feature>
<evidence type="ECO:0000313" key="2">
    <source>
        <dbReference type="EMBL" id="SEK88359.1"/>
    </source>
</evidence>
<gene>
    <name evidence="2" type="ORF">SAMN04487910_1383</name>
</gene>
<keyword evidence="1" id="KW-1133">Transmembrane helix</keyword>
<keyword evidence="1" id="KW-0812">Transmembrane</keyword>
<protein>
    <submittedName>
        <fullName evidence="2">Cytochrome oxidase complex assembly protein 1</fullName>
    </submittedName>
</protein>
<dbReference type="Proteomes" id="UP000198521">
    <property type="component" value="Unassembled WGS sequence"/>
</dbReference>
<name>A0A1H7KNJ0_AQUAM</name>
<keyword evidence="3" id="KW-1185">Reference proteome</keyword>